<dbReference type="SUPFAM" id="SSF56281">
    <property type="entry name" value="Metallo-hydrolase/oxidoreductase"/>
    <property type="match status" value="1"/>
</dbReference>
<comment type="caution">
    <text evidence="6">The sequence shown here is derived from an EMBL/GenBank/DDBJ whole genome shotgun (WGS) entry which is preliminary data.</text>
</comment>
<dbReference type="PANTHER" id="PTHR46233">
    <property type="entry name" value="HYDROXYACYLGLUTATHIONE HYDROLASE GLOC"/>
    <property type="match status" value="1"/>
</dbReference>
<gene>
    <name evidence="6" type="ORF">TW77_07400</name>
</gene>
<dbReference type="Proteomes" id="UP000033452">
    <property type="component" value="Unassembled WGS sequence"/>
</dbReference>
<dbReference type="GO" id="GO:0016787">
    <property type="term" value="F:hydrolase activity"/>
    <property type="evidence" value="ECO:0007669"/>
    <property type="project" value="UniProtKB-KW"/>
</dbReference>
<evidence type="ECO:0000256" key="2">
    <source>
        <dbReference type="ARBA" id="ARBA00022723"/>
    </source>
</evidence>
<evidence type="ECO:0000256" key="3">
    <source>
        <dbReference type="ARBA" id="ARBA00022801"/>
    </source>
</evidence>
<dbReference type="Pfam" id="PF00753">
    <property type="entry name" value="Lactamase_B"/>
    <property type="match status" value="1"/>
</dbReference>
<dbReference type="EMBL" id="JXYA01000016">
    <property type="protein sequence ID" value="KJZ10067.1"/>
    <property type="molecule type" value="Genomic_DNA"/>
</dbReference>
<name>A0A0F4QTY2_9GAMM</name>
<keyword evidence="2" id="KW-0479">Metal-binding</keyword>
<dbReference type="Gene3D" id="3.60.15.10">
    <property type="entry name" value="Ribonuclease Z/Hydroxyacylglutathione hydrolase-like"/>
    <property type="match status" value="1"/>
</dbReference>
<protein>
    <submittedName>
        <fullName evidence="6">Beta-lactamase</fullName>
    </submittedName>
</protein>
<proteinExistence type="predicted"/>
<sequence length="213" mass="23418">MQVITIPVTPFMQNCRIICCPVTGRCAVVDPGGDVDKLLSVIKERALDVEMILLTHGHLDHVGASETLSNALGVDIVGPQREDKFWFDALPMQAQMFGFAPHAAFFPNRWLEDGDCVELGELKLEVRHCPGHTPGHVVFYEPQSATVLVGDVLFKGSVGRTDFPKGDAALLKRSIETQLFTLPEATRVMSGHGEDTSIGYEQRHNPFMSGRFG</sequence>
<keyword evidence="7" id="KW-1185">Reference proteome</keyword>
<evidence type="ECO:0000259" key="5">
    <source>
        <dbReference type="SMART" id="SM00849"/>
    </source>
</evidence>
<dbReference type="PANTHER" id="PTHR46233:SF3">
    <property type="entry name" value="HYDROXYACYLGLUTATHIONE HYDROLASE GLOC"/>
    <property type="match status" value="1"/>
</dbReference>
<accession>A0A0F4QTY2</accession>
<evidence type="ECO:0000313" key="7">
    <source>
        <dbReference type="Proteomes" id="UP000033452"/>
    </source>
</evidence>
<dbReference type="CDD" id="cd07737">
    <property type="entry name" value="YcbL-like_MBL-fold"/>
    <property type="match status" value="1"/>
</dbReference>
<dbReference type="SMART" id="SM00849">
    <property type="entry name" value="Lactamase_B"/>
    <property type="match status" value="1"/>
</dbReference>
<dbReference type="OrthoDB" id="9802991at2"/>
<dbReference type="GO" id="GO:0046872">
    <property type="term" value="F:metal ion binding"/>
    <property type="evidence" value="ECO:0007669"/>
    <property type="project" value="UniProtKB-KW"/>
</dbReference>
<dbReference type="InterPro" id="IPR051453">
    <property type="entry name" value="MBL_Glyoxalase_II"/>
</dbReference>
<evidence type="ECO:0000256" key="1">
    <source>
        <dbReference type="ARBA" id="ARBA00001947"/>
    </source>
</evidence>
<reference evidence="6 7" key="1">
    <citation type="journal article" date="2015" name="BMC Genomics">
        <title>Genome mining reveals unlocked bioactive potential of marine Gram-negative bacteria.</title>
        <authorList>
            <person name="Machado H."/>
            <person name="Sonnenschein E.C."/>
            <person name="Melchiorsen J."/>
            <person name="Gram L."/>
        </authorList>
    </citation>
    <scope>NUCLEOTIDE SEQUENCE [LARGE SCALE GENOMIC DNA]</scope>
    <source>
        <strain evidence="6 7">S2471</strain>
    </source>
</reference>
<dbReference type="InterPro" id="IPR001279">
    <property type="entry name" value="Metallo-B-lactamas"/>
</dbReference>
<evidence type="ECO:0000256" key="4">
    <source>
        <dbReference type="ARBA" id="ARBA00022833"/>
    </source>
</evidence>
<keyword evidence="3" id="KW-0378">Hydrolase</keyword>
<organism evidence="6 7">
    <name type="scientific">Pseudoalteromonas rubra</name>
    <dbReference type="NCBI Taxonomy" id="43658"/>
    <lineage>
        <taxon>Bacteria</taxon>
        <taxon>Pseudomonadati</taxon>
        <taxon>Pseudomonadota</taxon>
        <taxon>Gammaproteobacteria</taxon>
        <taxon>Alteromonadales</taxon>
        <taxon>Pseudoalteromonadaceae</taxon>
        <taxon>Pseudoalteromonas</taxon>
    </lineage>
</organism>
<feature type="domain" description="Metallo-beta-lactamase" evidence="5">
    <location>
        <begin position="12"/>
        <end position="192"/>
    </location>
</feature>
<dbReference type="PATRIC" id="fig|43658.5.peg.1563"/>
<dbReference type="RefSeq" id="WP_046004337.1">
    <property type="nucleotide sequence ID" value="NZ_JXYA01000016.1"/>
</dbReference>
<keyword evidence="4" id="KW-0862">Zinc</keyword>
<evidence type="ECO:0000313" key="6">
    <source>
        <dbReference type="EMBL" id="KJZ10067.1"/>
    </source>
</evidence>
<dbReference type="InterPro" id="IPR036866">
    <property type="entry name" value="RibonucZ/Hydroxyglut_hydro"/>
</dbReference>
<dbReference type="AlphaFoldDB" id="A0A0F4QTY2"/>
<comment type="cofactor">
    <cofactor evidence="1">
        <name>Zn(2+)</name>
        <dbReference type="ChEBI" id="CHEBI:29105"/>
    </cofactor>
</comment>